<proteinExistence type="predicted"/>
<evidence type="ECO:0000313" key="3">
    <source>
        <dbReference type="EMBL" id="ASB39190.1"/>
    </source>
</evidence>
<dbReference type="AlphaFoldDB" id="A0A1Z2XL83"/>
<dbReference type="InterPro" id="IPR025641">
    <property type="entry name" value="DUF4340"/>
</dbReference>
<feature type="region of interest" description="Disordered" evidence="1">
    <location>
        <begin position="32"/>
        <end position="52"/>
    </location>
</feature>
<name>A0A1Z2XL83_9FIRM</name>
<organism evidence="4 6">
    <name type="scientific">Acutalibacter muris</name>
    <dbReference type="NCBI Taxonomy" id="1796620"/>
    <lineage>
        <taxon>Bacteria</taxon>
        <taxon>Bacillati</taxon>
        <taxon>Bacillota</taxon>
        <taxon>Clostridia</taxon>
        <taxon>Eubacteriales</taxon>
        <taxon>Acutalibacteraceae</taxon>
        <taxon>Acutalibacter</taxon>
    </lineage>
</organism>
<dbReference type="Proteomes" id="UP000196710">
    <property type="component" value="Chromosome"/>
</dbReference>
<sequence length="481" mass="52398">MKKTVRNIVVLLIVLLVLGGAVFFLMNLPTDEGGEESSQSSSSDSAERTALFDREDADIESVEVKNGEDEYTIIPTQKDSQLGFTLRGYEDYDFNTSQVSANVRTMLGLSPSKELGSQESLDAFGLGSAGAKVTVNYKDGGSDQLVLGDAAPETTGKYVLKDGEVYIVLGVPDAFYSNKFSYFETSVYVIPSLVDVTVDDEGETSETEAEDKLESLTLSGAHFPETISIKPSSKYLSGYGIAEPITAESGNTKFTDLLTSLKTLTASSVVDAGITEEKLEQYGLSEPDAKLSFSLNGSEHEVAVSAKDSSGMRYMIADENNLVYKVANGTVANWADISLMDLRMSYVWIANIKEVKKLTVTLNGSEVHSFDITREKNEEKSTDTSTEYDITKITDAGGNTIDYEVYQPFYQKLIGMAVFTLDKVSYGGTPAMEIKYEYFNGGSDTVEYYEVSGNRYAALLNGSFNGQVRGTDFDSVVDLLP</sequence>
<reference evidence="4 6" key="3">
    <citation type="submission" date="2020-11" db="EMBL/GenBank/DDBJ databases">
        <title>Closed and high quality bacterial genomes of the OMM12 community.</title>
        <authorList>
            <person name="Marbouty M."/>
            <person name="Lamy-Besnier Q."/>
            <person name="Debarbieux L."/>
            <person name="Koszul R."/>
        </authorList>
    </citation>
    <scope>NUCLEOTIDE SEQUENCE [LARGE SCALE GENOMIC DNA]</scope>
    <source>
        <strain evidence="4 6">KB18</strain>
    </source>
</reference>
<dbReference type="EMBL" id="CP021422">
    <property type="protein sequence ID" value="ASB39190.1"/>
    <property type="molecule type" value="Genomic_DNA"/>
</dbReference>
<feature type="domain" description="DUF4340" evidence="2">
    <location>
        <begin position="87"/>
        <end position="271"/>
    </location>
</feature>
<evidence type="ECO:0000313" key="5">
    <source>
        <dbReference type="Proteomes" id="UP000196710"/>
    </source>
</evidence>
<dbReference type="RefSeq" id="WP_066537280.1">
    <property type="nucleotide sequence ID" value="NZ_CP021422.1"/>
</dbReference>
<gene>
    <name evidence="3" type="ORF">ADH66_00085</name>
    <name evidence="4" type="ORF">I5Q82_10080</name>
</gene>
<dbReference type="Proteomes" id="UP000596035">
    <property type="component" value="Chromosome"/>
</dbReference>
<evidence type="ECO:0000259" key="2">
    <source>
        <dbReference type="Pfam" id="PF14238"/>
    </source>
</evidence>
<keyword evidence="5" id="KW-1185">Reference proteome</keyword>
<protein>
    <submittedName>
        <fullName evidence="4">DUF4340 domain-containing protein</fullName>
    </submittedName>
</protein>
<dbReference type="EMBL" id="CP065321">
    <property type="protein sequence ID" value="QQR28478.1"/>
    <property type="molecule type" value="Genomic_DNA"/>
</dbReference>
<reference evidence="5" key="2">
    <citation type="submission" date="2017-05" db="EMBL/GenBank/DDBJ databases">
        <title>Improved OligoMM genomes.</title>
        <authorList>
            <person name="Garzetti D."/>
        </authorList>
    </citation>
    <scope>NUCLEOTIDE SEQUENCE [LARGE SCALE GENOMIC DNA]</scope>
    <source>
        <strain evidence="5">KB18</strain>
    </source>
</reference>
<accession>A0A1Z2XL83</accession>
<evidence type="ECO:0000313" key="6">
    <source>
        <dbReference type="Proteomes" id="UP000596035"/>
    </source>
</evidence>
<dbReference type="KEGG" id="amur:ADH66_00085"/>
<evidence type="ECO:0000256" key="1">
    <source>
        <dbReference type="SAM" id="MobiDB-lite"/>
    </source>
</evidence>
<evidence type="ECO:0000313" key="4">
    <source>
        <dbReference type="EMBL" id="QQR28478.1"/>
    </source>
</evidence>
<reference evidence="3" key="1">
    <citation type="journal article" date="2017" name="Genome Announc.">
        <title>High-Quality Whole-Genome Sequences of the Oligo-Mouse-Microbiota Bacterial Community.</title>
        <authorList>
            <person name="Garzetti D."/>
            <person name="Brugiroux S."/>
            <person name="Bunk B."/>
            <person name="Pukall R."/>
            <person name="McCoy K.D."/>
            <person name="Macpherson A.J."/>
            <person name="Stecher B."/>
        </authorList>
    </citation>
    <scope>NUCLEOTIDE SEQUENCE</scope>
    <source>
        <strain evidence="3">KB18</strain>
    </source>
</reference>
<dbReference type="Pfam" id="PF14238">
    <property type="entry name" value="DUF4340"/>
    <property type="match status" value="1"/>
</dbReference>